<evidence type="ECO:0000313" key="4">
    <source>
        <dbReference type="EMBL" id="EGF90148.1"/>
    </source>
</evidence>
<dbReference type="eggNOG" id="COG1506">
    <property type="taxonomic scope" value="Bacteria"/>
</dbReference>
<evidence type="ECO:0000256" key="2">
    <source>
        <dbReference type="SAM" id="SignalP"/>
    </source>
</evidence>
<keyword evidence="5" id="KW-1185">Reference proteome</keyword>
<reference evidence="5" key="1">
    <citation type="submission" date="2011-03" db="EMBL/GenBank/DDBJ databases">
        <title>Draft genome sequence of Brevundimonas diminuta.</title>
        <authorList>
            <person name="Brown P.J.B."/>
            <person name="Buechlein A."/>
            <person name="Hemmerich C."/>
            <person name="Brun Y.V."/>
        </authorList>
    </citation>
    <scope>NUCLEOTIDE SEQUENCE [LARGE SCALE GENOMIC DNA]</scope>
    <source>
        <strain evidence="5">C19</strain>
    </source>
</reference>
<dbReference type="HOGENOM" id="CLU_008615_3_1_5"/>
<dbReference type="Pfam" id="PF00326">
    <property type="entry name" value="Peptidase_S9"/>
    <property type="match status" value="1"/>
</dbReference>
<feature type="domain" description="Peptidase S9 prolyl oligopeptidase catalytic" evidence="3">
    <location>
        <begin position="473"/>
        <end position="646"/>
    </location>
</feature>
<keyword evidence="2" id="KW-0732">Signal</keyword>
<dbReference type="PANTHER" id="PTHR42776:SF27">
    <property type="entry name" value="DIPEPTIDYL PEPTIDASE FAMILY MEMBER 6"/>
    <property type="match status" value="1"/>
</dbReference>
<gene>
    <name evidence="4" type="ORF">ABI_31630</name>
</gene>
<evidence type="ECO:0000313" key="5">
    <source>
        <dbReference type="Proteomes" id="UP000006512"/>
    </source>
</evidence>
<evidence type="ECO:0000256" key="1">
    <source>
        <dbReference type="ARBA" id="ARBA00022801"/>
    </source>
</evidence>
<feature type="signal peptide" evidence="2">
    <location>
        <begin position="1"/>
        <end position="31"/>
    </location>
</feature>
<organism evidence="4 5">
    <name type="scientific">Asticcacaulis biprosthecium C19</name>
    <dbReference type="NCBI Taxonomy" id="715226"/>
    <lineage>
        <taxon>Bacteria</taxon>
        <taxon>Pseudomonadati</taxon>
        <taxon>Pseudomonadota</taxon>
        <taxon>Alphaproteobacteria</taxon>
        <taxon>Caulobacterales</taxon>
        <taxon>Caulobacteraceae</taxon>
        <taxon>Asticcacaulis</taxon>
    </lineage>
</organism>
<dbReference type="STRING" id="715226.ABI_31630"/>
<protein>
    <submittedName>
        <fullName evidence="4">Prolyl oligopeptidase family protein</fullName>
    </submittedName>
</protein>
<keyword evidence="1" id="KW-0378">Hydrolase</keyword>
<dbReference type="Gene3D" id="3.40.50.1820">
    <property type="entry name" value="alpha/beta hydrolase"/>
    <property type="match status" value="1"/>
</dbReference>
<proteinExistence type="predicted"/>
<sequence length="672" mass="74485">MARSPINTAKSLIKSVAVAAILAGAGSQAWAAYTPPAKPLAIEDIARFEMLTSLSIAPDGKHIAGMVAVDGQKWPVISIWDTSDLARKPVWIPTQTNRITEVGFFTSDKIYFVMEQPITGNDGKPTFTNKLYYSDLEGRKIEEPFRLTGTMNKDVRDAFDRTSVVDVFNDHLYDANKKLMVTVDPVSFDQKIFELDLTTGKTRTVAIGSEKYTFDPQGVDLTTGDPKVKSKTDVLNGEFWHMVYIKEASGQWVYHEPLSYKIKERITVNILGYDTDPSNLIVSSSIKSDKAAIYSYNIATKTYSAEPLFANDKFAMSGVVFRPDRASKTTTIEGVKIAGPVLKTVYLDEKWAAIQKSLEATFPGRNVDIDISSFGQQTAVVTVHGADFVPQYYLYKDGKLTGLGGQRPWIDPATLGKAEFVTFKARDSLDIPAIITLPPGWTPEQGPVPVIVLPHGGPWSRDVMTWDGTGWEQFYATRGIAVIQPQYRGSIGWGTKLWLAGDKEWGQKMSDDNDDAAAYMVSRGIGDPKRMAIMGYSYGGFAAIAASVRPNSPYKCAIAGAGVSSLQRLGNLWGDNHLAREYQGKTVDGMDPLENVRNANIPIMLYHGDHDRQADTEHSRMFYSAMKAAGKDIEYHEIKGMWHTLPWNPAWHQQSLKLIEDYLKGPKCGLIR</sequence>
<dbReference type="SUPFAM" id="SSF53474">
    <property type="entry name" value="alpha/beta-Hydrolases"/>
    <property type="match status" value="1"/>
</dbReference>
<feature type="chain" id="PRO_5003320394" evidence="2">
    <location>
        <begin position="32"/>
        <end position="672"/>
    </location>
</feature>
<dbReference type="Proteomes" id="UP000006512">
    <property type="component" value="Unassembled WGS sequence"/>
</dbReference>
<dbReference type="SUPFAM" id="SSF82171">
    <property type="entry name" value="DPP6 N-terminal domain-like"/>
    <property type="match status" value="1"/>
</dbReference>
<name>F4QRM2_9CAUL</name>
<dbReference type="GO" id="GO:0006508">
    <property type="term" value="P:proteolysis"/>
    <property type="evidence" value="ECO:0007669"/>
    <property type="project" value="InterPro"/>
</dbReference>
<dbReference type="EMBL" id="GL883079">
    <property type="protein sequence ID" value="EGF90148.1"/>
    <property type="molecule type" value="Genomic_DNA"/>
</dbReference>
<dbReference type="PANTHER" id="PTHR42776">
    <property type="entry name" value="SERINE PEPTIDASE S9 FAMILY MEMBER"/>
    <property type="match status" value="1"/>
</dbReference>
<dbReference type="InterPro" id="IPR029058">
    <property type="entry name" value="AB_hydrolase_fold"/>
</dbReference>
<dbReference type="AlphaFoldDB" id="F4QRM2"/>
<dbReference type="GO" id="GO:0004252">
    <property type="term" value="F:serine-type endopeptidase activity"/>
    <property type="evidence" value="ECO:0007669"/>
    <property type="project" value="TreeGrafter"/>
</dbReference>
<dbReference type="OrthoDB" id="128799at2"/>
<dbReference type="RefSeq" id="WP_006273947.1">
    <property type="nucleotide sequence ID" value="NZ_GL883079.1"/>
</dbReference>
<evidence type="ECO:0000259" key="3">
    <source>
        <dbReference type="Pfam" id="PF00326"/>
    </source>
</evidence>
<dbReference type="InterPro" id="IPR001375">
    <property type="entry name" value="Peptidase_S9_cat"/>
</dbReference>
<accession>F4QRM2</accession>